<sequence>MNSQLDDARKKAREELAANGELAGLSEEAVNKRVEASATYKEAEANYGVGSTYWTAGTAVTGLLSGVLGGNIQGGMASGAAPVLARLVKDVTEKHDSARVALHTLVSAALAKAQGGNAVAGGVGGLVSSVSAQELAKALYNKDAEELTSEEKSVVTTLVTALASAGGSVASGDTRGMVSAGNAARVEVENNSLSDVIDATSQGKTPQQVAEERVNAEIERYRKENCAGMSAGACSAKMAEDRDKFFREAASLGIDFVPVVGDFKSFAEADDWIDYTLAAAGTLPFAKVFTKPLKEAKLLLKAGDLDGANKLIKEASDGIPTKLPQVLHRNHQVEYGNQIMM</sequence>
<keyword evidence="4" id="KW-0843">Virulence</keyword>
<keyword evidence="3" id="KW-1266">Target cell cytoplasm</keyword>
<name>A0A317Q3B8_9ENTR</name>
<evidence type="ECO:0000256" key="1">
    <source>
        <dbReference type="ARBA" id="ARBA00004219"/>
    </source>
</evidence>
<evidence type="ECO:0000256" key="4">
    <source>
        <dbReference type="ARBA" id="ARBA00023026"/>
    </source>
</evidence>
<evidence type="ECO:0000313" key="6">
    <source>
        <dbReference type="EMBL" id="PWW10039.1"/>
    </source>
</evidence>
<comment type="subcellular location">
    <subcellularLocation>
        <location evidence="1">Target cell</location>
        <location evidence="1">Target cell cytoplasm</location>
    </subcellularLocation>
</comment>
<evidence type="ECO:0000259" key="5">
    <source>
        <dbReference type="Pfam" id="PF04829"/>
    </source>
</evidence>
<keyword evidence="2" id="KW-0800">Toxin</keyword>
<dbReference type="EMBL" id="QGTS01000004">
    <property type="protein sequence ID" value="PWW10039.1"/>
    <property type="molecule type" value="Genomic_DNA"/>
</dbReference>
<dbReference type="Proteomes" id="UP000246744">
    <property type="component" value="Unassembled WGS sequence"/>
</dbReference>
<evidence type="ECO:0000313" key="7">
    <source>
        <dbReference type="Proteomes" id="UP000246744"/>
    </source>
</evidence>
<dbReference type="InterPro" id="IPR006914">
    <property type="entry name" value="VENN_dom"/>
</dbReference>
<reference evidence="6 7" key="1">
    <citation type="submission" date="2018-05" db="EMBL/GenBank/DDBJ databases">
        <title>Genomic Encyclopedia of Type Strains, Phase IV (KMG-IV): sequencing the most valuable type-strain genomes for metagenomic binning, comparative biology and taxonomic classification.</title>
        <authorList>
            <person name="Goeker M."/>
        </authorList>
    </citation>
    <scope>NUCLEOTIDE SEQUENCE [LARGE SCALE GENOMIC DNA]</scope>
    <source>
        <strain evidence="6 7">DSM 19579</strain>
    </source>
</reference>
<accession>A0A317Q3B8</accession>
<gene>
    <name evidence="6" type="ORF">DES37_104137</name>
</gene>
<protein>
    <submittedName>
        <fullName evidence="6">VENN motif-containing pre-toxin protein</fullName>
    </submittedName>
</protein>
<evidence type="ECO:0000256" key="2">
    <source>
        <dbReference type="ARBA" id="ARBA00022656"/>
    </source>
</evidence>
<comment type="caution">
    <text evidence="6">The sequence shown here is derived from an EMBL/GenBank/DDBJ whole genome shotgun (WGS) entry which is preliminary data.</text>
</comment>
<proteinExistence type="predicted"/>
<dbReference type="AlphaFoldDB" id="A0A317Q3B8"/>
<dbReference type="GO" id="GO:0090729">
    <property type="term" value="F:toxin activity"/>
    <property type="evidence" value="ECO:0007669"/>
    <property type="project" value="UniProtKB-KW"/>
</dbReference>
<organism evidence="6 7">
    <name type="scientific">Mangrovibacter plantisponsor</name>
    <dbReference type="NCBI Taxonomy" id="451513"/>
    <lineage>
        <taxon>Bacteria</taxon>
        <taxon>Pseudomonadati</taxon>
        <taxon>Pseudomonadota</taxon>
        <taxon>Gammaproteobacteria</taxon>
        <taxon>Enterobacterales</taxon>
        <taxon>Enterobacteriaceae</taxon>
        <taxon>Mangrovibacter</taxon>
    </lineage>
</organism>
<keyword evidence="7" id="KW-1185">Reference proteome</keyword>
<feature type="domain" description="VENN motif-containing" evidence="5">
    <location>
        <begin position="145"/>
        <end position="195"/>
    </location>
</feature>
<evidence type="ECO:0000256" key="3">
    <source>
        <dbReference type="ARBA" id="ARBA00022913"/>
    </source>
</evidence>
<dbReference type="Pfam" id="PF04829">
    <property type="entry name" value="PT-VENN"/>
    <property type="match status" value="1"/>
</dbReference>